<proteinExistence type="predicted"/>
<accession>A0A011PVS5</accession>
<evidence type="ECO:0000313" key="1">
    <source>
        <dbReference type="EMBL" id="EXI81157.1"/>
    </source>
</evidence>
<dbReference type="Proteomes" id="UP000021816">
    <property type="component" value="Unassembled WGS sequence"/>
</dbReference>
<sequence length="72" mass="7628">MPARRKGRGVPGLPAVIRSRTLGSTNPRIAPGLVRQLADPLRPLVAARLAHQAHPLDLSAVCKIAGIVKHIT</sequence>
<dbReference type="AlphaFoldDB" id="A0A011PVS5"/>
<dbReference type="EMBL" id="JEMX01000026">
    <property type="protein sequence ID" value="EXI81157.1"/>
    <property type="molecule type" value="Genomic_DNA"/>
</dbReference>
<protein>
    <submittedName>
        <fullName evidence="1">Uncharacterized protein</fullName>
    </submittedName>
</protein>
<gene>
    <name evidence="1" type="ORF">AW10_01357</name>
</gene>
<reference evidence="1 2" key="1">
    <citation type="submission" date="2014-02" db="EMBL/GenBank/DDBJ databases">
        <title>Expanding our view of genomic diversity in Candidatus Accumulibacter clades.</title>
        <authorList>
            <person name="Skennerton C.T."/>
            <person name="Barr J.J."/>
            <person name="Slater F.R."/>
            <person name="Bond P.L."/>
            <person name="Tyson G.W."/>
        </authorList>
    </citation>
    <scope>NUCLEOTIDE SEQUENCE [LARGE SCALE GENOMIC DNA]</scope>
    <source>
        <strain evidence="2">BA-92</strain>
    </source>
</reference>
<comment type="caution">
    <text evidence="1">The sequence shown here is derived from an EMBL/GenBank/DDBJ whole genome shotgun (WGS) entry which is preliminary data.</text>
</comment>
<evidence type="ECO:0000313" key="2">
    <source>
        <dbReference type="Proteomes" id="UP000021816"/>
    </source>
</evidence>
<organism evidence="1 2">
    <name type="scientific">Candidatus Accumulibacter appositus</name>
    <dbReference type="NCBI Taxonomy" id="1454003"/>
    <lineage>
        <taxon>Bacteria</taxon>
        <taxon>Pseudomonadati</taxon>
        <taxon>Pseudomonadota</taxon>
        <taxon>Betaproteobacteria</taxon>
        <taxon>Candidatus Accumulibacter</taxon>
    </lineage>
</organism>
<dbReference type="STRING" id="1454003.AW10_01357"/>
<name>A0A011PVS5_9PROT</name>